<keyword evidence="8" id="KW-1185">Reference proteome</keyword>
<dbReference type="InterPro" id="IPR007016">
    <property type="entry name" value="O-antigen_ligase-rel_domated"/>
</dbReference>
<feature type="transmembrane region" description="Helical" evidence="5">
    <location>
        <begin position="235"/>
        <end position="255"/>
    </location>
</feature>
<dbReference type="PANTHER" id="PTHR37422:SF13">
    <property type="entry name" value="LIPOPOLYSACCHARIDE BIOSYNTHESIS PROTEIN PA4999-RELATED"/>
    <property type="match status" value="1"/>
</dbReference>
<feature type="transmembrane region" description="Helical" evidence="5">
    <location>
        <begin position="120"/>
        <end position="140"/>
    </location>
</feature>
<dbReference type="EMBL" id="RPFW01000012">
    <property type="protein sequence ID" value="TVY99735.1"/>
    <property type="molecule type" value="Genomic_DNA"/>
</dbReference>
<dbReference type="AlphaFoldDB" id="A0A6P2BLG9"/>
<feature type="transmembrane region" description="Helical" evidence="5">
    <location>
        <begin position="21"/>
        <end position="43"/>
    </location>
</feature>
<feature type="transmembrane region" description="Helical" evidence="5">
    <location>
        <begin position="407"/>
        <end position="431"/>
    </location>
</feature>
<evidence type="ECO:0000256" key="4">
    <source>
        <dbReference type="ARBA" id="ARBA00023136"/>
    </source>
</evidence>
<feature type="transmembrane region" description="Helical" evidence="5">
    <location>
        <begin position="289"/>
        <end position="305"/>
    </location>
</feature>
<evidence type="ECO:0000256" key="3">
    <source>
        <dbReference type="ARBA" id="ARBA00022989"/>
    </source>
</evidence>
<evidence type="ECO:0000313" key="7">
    <source>
        <dbReference type="EMBL" id="TVY99735.1"/>
    </source>
</evidence>
<feature type="transmembrane region" description="Helical" evidence="5">
    <location>
        <begin position="466"/>
        <end position="484"/>
    </location>
</feature>
<reference evidence="7 8" key="1">
    <citation type="submission" date="2018-11" db="EMBL/GenBank/DDBJ databases">
        <title>Trebonia kvetii gen.nov., sp.nov., a novel acidophilic actinobacterium, and proposal of the new actinobacterial family Treboniaceae fam. nov.</title>
        <authorList>
            <person name="Rapoport D."/>
            <person name="Sagova-Mareckova M."/>
            <person name="Sedlacek I."/>
            <person name="Provaznik J."/>
            <person name="Kralova S."/>
            <person name="Pavlinic D."/>
            <person name="Benes V."/>
            <person name="Kopecky J."/>
        </authorList>
    </citation>
    <scope>NUCLEOTIDE SEQUENCE [LARGE SCALE GENOMIC DNA]</scope>
    <source>
        <strain evidence="7 8">15Tr583</strain>
    </source>
</reference>
<proteinExistence type="predicted"/>
<keyword evidence="4 5" id="KW-0472">Membrane</keyword>
<feature type="transmembrane region" description="Helical" evidence="5">
    <location>
        <begin position="310"/>
        <end position="328"/>
    </location>
</feature>
<dbReference type="OrthoDB" id="3565420at2"/>
<keyword evidence="2 5" id="KW-0812">Transmembrane</keyword>
<feature type="transmembrane region" description="Helical" evidence="5">
    <location>
        <begin position="49"/>
        <end position="68"/>
    </location>
</feature>
<evidence type="ECO:0000313" key="8">
    <source>
        <dbReference type="Proteomes" id="UP000460272"/>
    </source>
</evidence>
<protein>
    <submittedName>
        <fullName evidence="7">O-antigen ligase family protein</fullName>
    </submittedName>
</protein>
<feature type="transmembrane region" description="Helical" evidence="5">
    <location>
        <begin position="97"/>
        <end position="113"/>
    </location>
</feature>
<dbReference type="PANTHER" id="PTHR37422">
    <property type="entry name" value="TEICHURONIC ACID BIOSYNTHESIS PROTEIN TUAE"/>
    <property type="match status" value="1"/>
</dbReference>
<accession>A0A6P2BLG9</accession>
<evidence type="ECO:0000256" key="2">
    <source>
        <dbReference type="ARBA" id="ARBA00022692"/>
    </source>
</evidence>
<feature type="transmembrane region" description="Helical" evidence="5">
    <location>
        <begin position="267"/>
        <end position="283"/>
    </location>
</feature>
<feature type="transmembrane region" description="Helical" evidence="5">
    <location>
        <begin position="190"/>
        <end position="215"/>
    </location>
</feature>
<dbReference type="Pfam" id="PF04932">
    <property type="entry name" value="Wzy_C"/>
    <property type="match status" value="1"/>
</dbReference>
<comment type="caution">
    <text evidence="7">The sequence shown here is derived from an EMBL/GenBank/DDBJ whole genome shotgun (WGS) entry which is preliminary data.</text>
</comment>
<sequence length="525" mass="57257">MIKPIAPAMSRRFEGSARMDGVAGFVLAIGAAVIVMAALYLATSRASNGLGALLLLVVAGAIIVAACLRYPPLAVVILLGAMFLRLALPHLIIADPFILAFWLVMASAAVWMWQQRHALLRISFVEVVMVLYALWCYGSMVLPHQYPPVEYPLNGQVTAVPRFIELSTVIPFTLYLLGRRLFARESAVRFVLWSILGFAAYSTLVSICQFDAPGLVWPRYIVDAPNWPGRANGVFNQPVANGMVLIVGFVIAIVLATERGQPAWRRVLLWLYALASPLAIFLTHTRADWLAFAFVLVLGVLLVRGARGVFVGLIGAIALVIALNWSIFTSSNRDAGGIGSAGEVWDRLNAIATSIWAFKREPWFGWGISRFQAVNIYDHQQWSNAIPWANGLGIASHETELGILVELGLFGLLLWLCVIVPMIGLLLQAYWILPSSGLMGRRLAFIGICALATQMVSGAFADLRLLDFPICIVFLICGMVVGARDRELTVRKPRPPLWLATQALSDHAAAGRAAIRPSAVPVEVP</sequence>
<comment type="subcellular location">
    <subcellularLocation>
        <location evidence="1">Membrane</location>
        <topology evidence="1">Multi-pass membrane protein</topology>
    </subcellularLocation>
</comment>
<dbReference type="InterPro" id="IPR051533">
    <property type="entry name" value="WaaL-like"/>
</dbReference>
<dbReference type="Proteomes" id="UP000460272">
    <property type="component" value="Unassembled WGS sequence"/>
</dbReference>
<evidence type="ECO:0000256" key="5">
    <source>
        <dbReference type="SAM" id="Phobius"/>
    </source>
</evidence>
<feature type="transmembrane region" description="Helical" evidence="5">
    <location>
        <begin position="443"/>
        <end position="460"/>
    </location>
</feature>
<evidence type="ECO:0000259" key="6">
    <source>
        <dbReference type="Pfam" id="PF04932"/>
    </source>
</evidence>
<dbReference type="GO" id="GO:0016874">
    <property type="term" value="F:ligase activity"/>
    <property type="evidence" value="ECO:0007669"/>
    <property type="project" value="UniProtKB-KW"/>
</dbReference>
<evidence type="ECO:0000256" key="1">
    <source>
        <dbReference type="ARBA" id="ARBA00004141"/>
    </source>
</evidence>
<feature type="transmembrane region" description="Helical" evidence="5">
    <location>
        <begin position="160"/>
        <end position="178"/>
    </location>
</feature>
<gene>
    <name evidence="7" type="ORF">EAS64_41575</name>
</gene>
<dbReference type="RefSeq" id="WP_145862219.1">
    <property type="nucleotide sequence ID" value="NZ_RPFW01000012.1"/>
</dbReference>
<feature type="domain" description="O-antigen ligase-related" evidence="6">
    <location>
        <begin position="272"/>
        <end position="416"/>
    </location>
</feature>
<name>A0A6P2BLG9_9ACTN</name>
<dbReference type="GO" id="GO:0016020">
    <property type="term" value="C:membrane"/>
    <property type="evidence" value="ECO:0007669"/>
    <property type="project" value="UniProtKB-SubCell"/>
</dbReference>
<keyword evidence="3 5" id="KW-1133">Transmembrane helix</keyword>
<keyword evidence="7" id="KW-0436">Ligase</keyword>
<organism evidence="7 8">
    <name type="scientific">Trebonia kvetii</name>
    <dbReference type="NCBI Taxonomy" id="2480626"/>
    <lineage>
        <taxon>Bacteria</taxon>
        <taxon>Bacillati</taxon>
        <taxon>Actinomycetota</taxon>
        <taxon>Actinomycetes</taxon>
        <taxon>Streptosporangiales</taxon>
        <taxon>Treboniaceae</taxon>
        <taxon>Trebonia</taxon>
    </lineage>
</organism>